<dbReference type="Gene3D" id="1.20.5.1930">
    <property type="match status" value="1"/>
</dbReference>
<evidence type="ECO:0000259" key="5">
    <source>
        <dbReference type="PROSITE" id="PS50112"/>
    </source>
</evidence>
<gene>
    <name evidence="6" type="ORF">H5V45_15145</name>
</gene>
<protein>
    <submittedName>
        <fullName evidence="6">PAS domain-containing sensor histidine kinase</fullName>
    </submittedName>
</protein>
<dbReference type="CDD" id="cd16917">
    <property type="entry name" value="HATPase_UhpB-NarQ-NarX-like"/>
    <property type="match status" value="1"/>
</dbReference>
<dbReference type="GO" id="GO:0046983">
    <property type="term" value="F:protein dimerization activity"/>
    <property type="evidence" value="ECO:0007669"/>
    <property type="project" value="InterPro"/>
</dbReference>
<dbReference type="GO" id="GO:0006355">
    <property type="term" value="P:regulation of DNA-templated transcription"/>
    <property type="evidence" value="ECO:0007669"/>
    <property type="project" value="InterPro"/>
</dbReference>
<evidence type="ECO:0000256" key="2">
    <source>
        <dbReference type="ARBA" id="ARBA00022777"/>
    </source>
</evidence>
<dbReference type="Proteomes" id="UP000523955">
    <property type="component" value="Unassembled WGS sequence"/>
</dbReference>
<dbReference type="InterPro" id="IPR035965">
    <property type="entry name" value="PAS-like_dom_sf"/>
</dbReference>
<dbReference type="GO" id="GO:0000155">
    <property type="term" value="F:phosphorelay sensor kinase activity"/>
    <property type="evidence" value="ECO:0007669"/>
    <property type="project" value="InterPro"/>
</dbReference>
<dbReference type="Pfam" id="PF00989">
    <property type="entry name" value="PAS"/>
    <property type="match status" value="1"/>
</dbReference>
<dbReference type="AlphaFoldDB" id="A0A7X0RIC5"/>
<dbReference type="Pfam" id="PF02518">
    <property type="entry name" value="HATPase_c"/>
    <property type="match status" value="1"/>
</dbReference>
<keyword evidence="4" id="KW-0175">Coiled coil</keyword>
<dbReference type="Gene3D" id="3.30.450.20">
    <property type="entry name" value="PAS domain"/>
    <property type="match status" value="2"/>
</dbReference>
<dbReference type="GO" id="GO:0016020">
    <property type="term" value="C:membrane"/>
    <property type="evidence" value="ECO:0007669"/>
    <property type="project" value="InterPro"/>
</dbReference>
<dbReference type="EMBL" id="JACKXE010000001">
    <property type="protein sequence ID" value="MBB6628660.1"/>
    <property type="molecule type" value="Genomic_DNA"/>
</dbReference>
<dbReference type="CDD" id="cd00130">
    <property type="entry name" value="PAS"/>
    <property type="match status" value="1"/>
</dbReference>
<feature type="coiled-coil region" evidence="4">
    <location>
        <begin position="365"/>
        <end position="392"/>
    </location>
</feature>
<keyword evidence="3" id="KW-0902">Two-component regulatory system</keyword>
<dbReference type="InterPro" id="IPR003594">
    <property type="entry name" value="HATPase_dom"/>
</dbReference>
<dbReference type="InterPro" id="IPR013767">
    <property type="entry name" value="PAS_fold"/>
</dbReference>
<dbReference type="Gene3D" id="3.30.565.10">
    <property type="entry name" value="Histidine kinase-like ATPase, C-terminal domain"/>
    <property type="match status" value="1"/>
</dbReference>
<evidence type="ECO:0000313" key="7">
    <source>
        <dbReference type="Proteomes" id="UP000523955"/>
    </source>
</evidence>
<keyword evidence="1" id="KW-0808">Transferase</keyword>
<evidence type="ECO:0000256" key="3">
    <source>
        <dbReference type="ARBA" id="ARBA00023012"/>
    </source>
</evidence>
<keyword evidence="2 6" id="KW-0418">Kinase</keyword>
<dbReference type="Pfam" id="PF07730">
    <property type="entry name" value="HisKA_3"/>
    <property type="match status" value="1"/>
</dbReference>
<name>A0A7X0RIC5_9ACTN</name>
<dbReference type="RefSeq" id="WP_185253693.1">
    <property type="nucleotide sequence ID" value="NZ_JACKXE010000001.1"/>
</dbReference>
<proteinExistence type="predicted"/>
<sequence>MVSASRGAVPDDLALDLGRQDDADGVARLLEQVGATVLDATVRVVPDPAGEADEAASGAGDLRLDLTWKGRSHGTLVVTRADGAAPLDDEDRALAARIAEHGALALDCAVAHDEHEAAWDELTRFRALAAASTNLVALADDDGVPSFVNPRVAEVGLEIGERGLWGTVAGNVAPEDVEEMRRILLDEGRWSGDIALVGSDPPTIVHGTVFVLRHPTTGASLGTGWVAEDVTALRRAEQMLRSANANLERYQALVEASSDFIAIAALDGSVIYVNPAGREQIGMPADVDVTRTTIVDYLTPEGIEASLQIEQPAVQAEGHWEGESTLRRFDGGPAIPVAIASFLMLHPETGAPFALATVQRDISDRMAQEDALRRLADQRQELLNRLVRAQSEERAEIANDVHDDPVQALAAVDLRLGLLARKLGDQAPQLLPDLVPVQESVTGATRRLRALVFNLQPPDFDDGLGVALDNAARDLFETSGTTWRVDADDEPVAPDSIRAVAYRVAREAMVNARKHAAARSLVVTVRGRDGGLEVSVADDGVGLPDGAVTSSPGHHGLGSMRDRAEIAGGHWDMRGRPGGGVEVVCWLPLAAPSGLEPGPGPR</sequence>
<keyword evidence="7" id="KW-1185">Reference proteome</keyword>
<dbReference type="InterPro" id="IPR011712">
    <property type="entry name" value="Sig_transdc_His_kin_sub3_dim/P"/>
</dbReference>
<reference evidence="6 7" key="1">
    <citation type="submission" date="2020-08" db="EMBL/GenBank/DDBJ databases">
        <authorList>
            <person name="Seo M.-J."/>
        </authorList>
    </citation>
    <scope>NUCLEOTIDE SEQUENCE [LARGE SCALE GENOMIC DNA]</scope>
    <source>
        <strain evidence="6 7">KIGAM211</strain>
    </source>
</reference>
<dbReference type="InterPro" id="IPR036890">
    <property type="entry name" value="HATPase_C_sf"/>
</dbReference>
<evidence type="ECO:0000256" key="4">
    <source>
        <dbReference type="SAM" id="Coils"/>
    </source>
</evidence>
<accession>A0A7X0RIC5</accession>
<comment type="caution">
    <text evidence="6">The sequence shown here is derived from an EMBL/GenBank/DDBJ whole genome shotgun (WGS) entry which is preliminary data.</text>
</comment>
<dbReference type="InterPro" id="IPR050482">
    <property type="entry name" value="Sensor_HK_TwoCompSys"/>
</dbReference>
<dbReference type="SMART" id="SM00091">
    <property type="entry name" value="PAS"/>
    <property type="match status" value="2"/>
</dbReference>
<dbReference type="InterPro" id="IPR000014">
    <property type="entry name" value="PAS"/>
</dbReference>
<organism evidence="6 7">
    <name type="scientific">Nocardioides luti</name>
    <dbReference type="NCBI Taxonomy" id="2761101"/>
    <lineage>
        <taxon>Bacteria</taxon>
        <taxon>Bacillati</taxon>
        <taxon>Actinomycetota</taxon>
        <taxon>Actinomycetes</taxon>
        <taxon>Propionibacteriales</taxon>
        <taxon>Nocardioidaceae</taxon>
        <taxon>Nocardioides</taxon>
    </lineage>
</organism>
<evidence type="ECO:0000256" key="1">
    <source>
        <dbReference type="ARBA" id="ARBA00022679"/>
    </source>
</evidence>
<dbReference type="PROSITE" id="PS50112">
    <property type="entry name" value="PAS"/>
    <property type="match status" value="1"/>
</dbReference>
<dbReference type="NCBIfam" id="TIGR00229">
    <property type="entry name" value="sensory_box"/>
    <property type="match status" value="1"/>
</dbReference>
<evidence type="ECO:0000313" key="6">
    <source>
        <dbReference type="EMBL" id="MBB6628660.1"/>
    </source>
</evidence>
<dbReference type="SUPFAM" id="SSF55874">
    <property type="entry name" value="ATPase domain of HSP90 chaperone/DNA topoisomerase II/histidine kinase"/>
    <property type="match status" value="1"/>
</dbReference>
<dbReference type="PANTHER" id="PTHR24421">
    <property type="entry name" value="NITRATE/NITRITE SENSOR PROTEIN NARX-RELATED"/>
    <property type="match status" value="1"/>
</dbReference>
<dbReference type="SUPFAM" id="SSF55785">
    <property type="entry name" value="PYP-like sensor domain (PAS domain)"/>
    <property type="match status" value="1"/>
</dbReference>
<dbReference type="SMART" id="SM00387">
    <property type="entry name" value="HATPase_c"/>
    <property type="match status" value="1"/>
</dbReference>
<dbReference type="PANTHER" id="PTHR24421:SF58">
    <property type="entry name" value="SIGNAL TRANSDUCTION HISTIDINE-PROTEIN KINASE_PHOSPHATASE UHPB"/>
    <property type="match status" value="1"/>
</dbReference>
<feature type="domain" description="PAS" evidence="5">
    <location>
        <begin position="246"/>
        <end position="317"/>
    </location>
</feature>